<reference evidence="3 4" key="1">
    <citation type="submission" date="2024-12" db="EMBL/GenBank/DDBJ databases">
        <title>The unique morphological basis and parallel evolutionary history of personate flowers in Penstemon.</title>
        <authorList>
            <person name="Depatie T.H."/>
            <person name="Wessinger C.A."/>
        </authorList>
    </citation>
    <scope>NUCLEOTIDE SEQUENCE [LARGE SCALE GENOMIC DNA]</scope>
    <source>
        <strain evidence="3">WTNN_2</strain>
        <tissue evidence="3">Leaf</tissue>
    </source>
</reference>
<feature type="domain" description="Calmodulin-binding" evidence="2">
    <location>
        <begin position="597"/>
        <end position="711"/>
    </location>
</feature>
<dbReference type="EMBL" id="JBJXBP010000007">
    <property type="protein sequence ID" value="KAL3819739.1"/>
    <property type="molecule type" value="Genomic_DNA"/>
</dbReference>
<organism evidence="3 4">
    <name type="scientific">Penstemon smallii</name>
    <dbReference type="NCBI Taxonomy" id="265156"/>
    <lineage>
        <taxon>Eukaryota</taxon>
        <taxon>Viridiplantae</taxon>
        <taxon>Streptophyta</taxon>
        <taxon>Embryophyta</taxon>
        <taxon>Tracheophyta</taxon>
        <taxon>Spermatophyta</taxon>
        <taxon>Magnoliopsida</taxon>
        <taxon>eudicotyledons</taxon>
        <taxon>Gunneridae</taxon>
        <taxon>Pentapetalae</taxon>
        <taxon>asterids</taxon>
        <taxon>lamiids</taxon>
        <taxon>Lamiales</taxon>
        <taxon>Plantaginaceae</taxon>
        <taxon>Cheloneae</taxon>
        <taxon>Penstemon</taxon>
    </lineage>
</organism>
<dbReference type="AlphaFoldDB" id="A0ABD3S5F8"/>
<feature type="region of interest" description="Disordered" evidence="1">
    <location>
        <begin position="412"/>
        <end position="432"/>
    </location>
</feature>
<keyword evidence="4" id="KW-1185">Reference proteome</keyword>
<feature type="region of interest" description="Disordered" evidence="1">
    <location>
        <begin position="99"/>
        <end position="139"/>
    </location>
</feature>
<dbReference type="InterPro" id="IPR012417">
    <property type="entry name" value="CaM-bd_dom_pln"/>
</dbReference>
<evidence type="ECO:0000313" key="4">
    <source>
        <dbReference type="Proteomes" id="UP001634393"/>
    </source>
</evidence>
<evidence type="ECO:0000256" key="1">
    <source>
        <dbReference type="SAM" id="MobiDB-lite"/>
    </source>
</evidence>
<sequence>MESVYSSPDYMRTRKKENSGEGGSENDDIISVSSSTCASSVNGTYTPKGNTTIKNRTNNKKILKNVRSIQRRVKSRTIQPSNDYLLDEYNGSPNYLKATSCSEGKKSNSQSSYRYSGSIFDSSEQNSSHSSHKSMQPRVRNVGILLKKASFKPKRPSSNYSRVSKDVPVDRATYSSTLKDSKFPKPMNHHRESERISAMKVCRYQHCSLHGHCHATHDSVPLPNRFVYKKRRPLKKQNSMSRKSESVSRNKKRSLISGVGSKNDNDSYTEICEKSEIGGFEDGYYNLKESELVEIAFGETSYPERSYEESLNISRKYSPLKQELERIASGLNGYCLKCSCSIREQITDLASSLDNGYGHEIPQNGNSRFSNTPPFEESEIVDEESYKNEGFNKDFPITPVIFDNVTKNNNAFSSDSVSKSTSENSSEVDGEFVSASTPVIKFKESEETQVKDNEGGKLEFSKQRHISMWHLIHHRMSSDLAPVLNKPNEGADGENQDNESSVLDIGTESKDGSEIQEIEIRKLFAIKLVREAIEKILLPEVQDQTSDDQSITSENSPRPEIIEKNQSDACIQGSYGESDADKREVNVPNQKENSLVAEVDSCSDTVKTEKRKSEKKAPKHWSNLKKWILLQRFIKELEKVRKFNPKKPQILPLNPDPEAEKVKLRAQSVDERKKSEEWMLDYALRQAVSQLAPTQKRKVALLVKAFETVAPSEEGSQIQFKIHKIEDNTKDKKSGEINVIEKSKNLSSEEPEESVGGNEKEVISERQNHIKMWHTIYQHVVSGIAEKVGSKLLDESDEEELGDNKSLVISGGDLRNSNETSMEECASTNQKSAFTKTDALKLVKEAVDEILVPETPDESLNSRGKVEEEQISRNEVEPQKAKNWRKLKKLLLLKRSIKALEIARKLKPKIGSLLPRVSDLEAEKIDLKNQMMDERKKAEEWMLDYAVQHIVTKLTPARKRRVAMLVEAFEAVVPLPET</sequence>
<feature type="region of interest" description="Disordered" evidence="1">
    <location>
        <begin position="543"/>
        <end position="586"/>
    </location>
</feature>
<evidence type="ECO:0000313" key="3">
    <source>
        <dbReference type="EMBL" id="KAL3819739.1"/>
    </source>
</evidence>
<name>A0ABD3S5F8_9LAMI</name>
<feature type="region of interest" description="Disordered" evidence="1">
    <location>
        <begin position="1"/>
        <end position="59"/>
    </location>
</feature>
<gene>
    <name evidence="3" type="ORF">ACJIZ3_005644</name>
</gene>
<feature type="compositionally biased region" description="Low complexity" evidence="1">
    <location>
        <begin position="107"/>
        <end position="129"/>
    </location>
</feature>
<dbReference type="Pfam" id="PF07839">
    <property type="entry name" value="CaM_binding"/>
    <property type="match status" value="2"/>
</dbReference>
<dbReference type="Proteomes" id="UP001634393">
    <property type="component" value="Unassembled WGS sequence"/>
</dbReference>
<feature type="region of interest" description="Disordered" evidence="1">
    <location>
        <begin position="230"/>
        <end position="261"/>
    </location>
</feature>
<dbReference type="PANTHER" id="PTHR33923:SF3">
    <property type="entry name" value="CALMODULIN BINDING PROTEIN PICBP"/>
    <property type="match status" value="1"/>
</dbReference>
<evidence type="ECO:0000259" key="2">
    <source>
        <dbReference type="SMART" id="SM01054"/>
    </source>
</evidence>
<accession>A0ABD3S5F8</accession>
<proteinExistence type="predicted"/>
<feature type="compositionally biased region" description="Low complexity" evidence="1">
    <location>
        <begin position="31"/>
        <end position="40"/>
    </location>
</feature>
<feature type="compositionally biased region" description="Low complexity" evidence="1">
    <location>
        <begin position="413"/>
        <end position="425"/>
    </location>
</feature>
<feature type="region of interest" description="Disordered" evidence="1">
    <location>
        <begin position="483"/>
        <end position="511"/>
    </location>
</feature>
<dbReference type="SMART" id="SM01054">
    <property type="entry name" value="CaM_binding"/>
    <property type="match status" value="2"/>
</dbReference>
<feature type="domain" description="Calmodulin-binding" evidence="2">
    <location>
        <begin position="855"/>
        <end position="974"/>
    </location>
</feature>
<feature type="compositionally biased region" description="Polar residues" evidence="1">
    <location>
        <begin position="543"/>
        <end position="556"/>
    </location>
</feature>
<dbReference type="PANTHER" id="PTHR33923">
    <property type="entry name" value="CALMODULIN-BINDING PROTEIN-RELATED"/>
    <property type="match status" value="1"/>
</dbReference>
<comment type="caution">
    <text evidence="3">The sequence shown here is derived from an EMBL/GenBank/DDBJ whole genome shotgun (WGS) entry which is preliminary data.</text>
</comment>
<protein>
    <recommendedName>
        <fullName evidence="2">Calmodulin-binding domain-containing protein</fullName>
    </recommendedName>
</protein>
<dbReference type="InterPro" id="IPR044681">
    <property type="entry name" value="PICBP-like"/>
</dbReference>